<dbReference type="OrthoDB" id="5592950at2"/>
<dbReference type="InterPro" id="IPR043724">
    <property type="entry name" value="DUF5666"/>
</dbReference>
<feature type="domain" description="DUF5666" evidence="1">
    <location>
        <begin position="317"/>
        <end position="374"/>
    </location>
</feature>
<evidence type="ECO:0000259" key="1">
    <source>
        <dbReference type="Pfam" id="PF18914"/>
    </source>
</evidence>
<dbReference type="Pfam" id="PF18914">
    <property type="entry name" value="DUF5666"/>
    <property type="match status" value="3"/>
</dbReference>
<feature type="domain" description="DUF5666" evidence="1">
    <location>
        <begin position="243"/>
        <end position="292"/>
    </location>
</feature>
<protein>
    <recommendedName>
        <fullName evidence="1">DUF5666 domain-containing protein</fullName>
    </recommendedName>
</protein>
<sequence>MKKLLLAVVVGVALSGCGGGGSDESKPTPPPIVDIKPTAAQGTIKSVNYDNNTIDVNGHSYKVEQVKYGSQELSITSLKPNMMVEVSMLTRSGAVVSVEPTMVGIVTTISADRKTFVVNGVTLSFALDRHIELHDWVMVSSLPQATADGLGYKVLSVIKIEQEDVAGQYEIEGRLSGLDLNKNTFTLGASTKVFFNPDEIEDNAVLMNGQWVEVKGQMINDEFHATEVEVETYDDFDDDHEIEGIVTWVNSDKSQFELNARGRFTVNVQTRFEDGTKANLVAGELVEVTAFNGIAKEIEFERDFGGETGDWREFDREGYVTSVGDDHFMIAGETFYVDAYTEFEDFLTLDTLHGQYVDVEGVLINGKKVAREIEREDD</sequence>
<dbReference type="AlphaFoldDB" id="A0A2S7VYV4"/>
<organism evidence="2 3">
    <name type="scientific">Photobacterium angustum</name>
    <dbReference type="NCBI Taxonomy" id="661"/>
    <lineage>
        <taxon>Bacteria</taxon>
        <taxon>Pseudomonadati</taxon>
        <taxon>Pseudomonadota</taxon>
        <taxon>Gammaproteobacteria</taxon>
        <taxon>Vibrionales</taxon>
        <taxon>Vibrionaceae</taxon>
        <taxon>Photobacterium</taxon>
    </lineage>
</organism>
<feature type="domain" description="DUF5666" evidence="1">
    <location>
        <begin position="176"/>
        <end position="229"/>
    </location>
</feature>
<proteinExistence type="predicted"/>
<evidence type="ECO:0000313" key="3">
    <source>
        <dbReference type="Proteomes" id="UP000238730"/>
    </source>
</evidence>
<name>A0A2S7VYV4_PHOAN</name>
<comment type="caution">
    <text evidence="2">The sequence shown here is derived from an EMBL/GenBank/DDBJ whole genome shotgun (WGS) entry which is preliminary data.</text>
</comment>
<dbReference type="RefSeq" id="WP_105060514.1">
    <property type="nucleotide sequence ID" value="NZ_MSCJ01000001.1"/>
</dbReference>
<accession>A0A2S7VYV4</accession>
<reference evidence="2 3" key="1">
    <citation type="submission" date="2016-12" db="EMBL/GenBank/DDBJ databases">
        <title>Diversity of luminous bacteria.</title>
        <authorList>
            <person name="Yoshizawa S."/>
            <person name="Kogure K."/>
        </authorList>
    </citation>
    <scope>NUCLEOTIDE SEQUENCE [LARGE SCALE GENOMIC DNA]</scope>
    <source>
        <strain evidence="2 3">LC1-200</strain>
    </source>
</reference>
<dbReference type="Proteomes" id="UP000238730">
    <property type="component" value="Unassembled WGS sequence"/>
</dbReference>
<evidence type="ECO:0000313" key="2">
    <source>
        <dbReference type="EMBL" id="PQJ67287.1"/>
    </source>
</evidence>
<dbReference type="PROSITE" id="PS51257">
    <property type="entry name" value="PROKAR_LIPOPROTEIN"/>
    <property type="match status" value="1"/>
</dbReference>
<gene>
    <name evidence="2" type="ORF">BTO08_07650</name>
</gene>
<dbReference type="EMBL" id="MSCJ01000001">
    <property type="protein sequence ID" value="PQJ67287.1"/>
    <property type="molecule type" value="Genomic_DNA"/>
</dbReference>